<sequence>MLEKSCELIIGVDQILVVKPNNSGIDSDNFPSFNNFCPFTDGGNDQKCSSYAELISSTFITLLQYLKTVNYGKENLGNEKFVQYCILWLCYKLNQQTENGISNLNDFQNNYINGIEEHIVKSASADGYNIYKNFIDKKHDSTSIDIKEMSKLYEALKILCNMYTECNKKSKNYTNCLQDAKNFAKNFENLNQDYSITGNSSYREILSSLSTDYNNFKSNCGGKCNCNDIPTLSKIKTPQNPVQISEATSSNSSIASKLIPGLLTFAIPIFLGVAYKYSLFGFGKRSQKQYLREKLKNQRRK</sequence>
<dbReference type="AlphaFoldDB" id="A0A1C6WP96"/>
<organism evidence="2">
    <name type="scientific">Plasmodium chabaudi chabaudi</name>
    <dbReference type="NCBI Taxonomy" id="31271"/>
    <lineage>
        <taxon>Eukaryota</taxon>
        <taxon>Sar</taxon>
        <taxon>Alveolata</taxon>
        <taxon>Apicomplexa</taxon>
        <taxon>Aconoidasida</taxon>
        <taxon>Haemosporida</taxon>
        <taxon>Plasmodiidae</taxon>
        <taxon>Plasmodium</taxon>
        <taxon>Plasmodium (Vinckeia)</taxon>
    </lineage>
</organism>
<keyword evidence="1" id="KW-1133">Transmembrane helix</keyword>
<keyword evidence="1" id="KW-0812">Transmembrane</keyword>
<dbReference type="Proteomes" id="UP000507163">
    <property type="component" value="Unassembled WGS sequence"/>
</dbReference>
<dbReference type="Pfam" id="PF06022">
    <property type="entry name" value="Cir_Bir_Yir"/>
    <property type="match status" value="1"/>
</dbReference>
<dbReference type="EMBL" id="FMIL01000332">
    <property type="protein sequence ID" value="SCL90430.1"/>
    <property type="molecule type" value="Genomic_DNA"/>
</dbReference>
<protein>
    <submittedName>
        <fullName evidence="2">CIR protein</fullName>
    </submittedName>
</protein>
<reference evidence="2" key="1">
    <citation type="submission" date="2016-08" db="EMBL/GenBank/DDBJ databases">
        <authorList>
            <consortium name="Pathogen Informatics"/>
        </authorList>
    </citation>
    <scope>NUCLEOTIDE SEQUENCE</scope>
    <source>
        <strain evidence="2">AJ</strain>
    </source>
</reference>
<evidence type="ECO:0000256" key="1">
    <source>
        <dbReference type="SAM" id="Phobius"/>
    </source>
</evidence>
<dbReference type="InterPro" id="IPR006477">
    <property type="entry name" value="Yir_bir_cir"/>
</dbReference>
<evidence type="ECO:0000313" key="2">
    <source>
        <dbReference type="EMBL" id="SCL90430.1"/>
    </source>
</evidence>
<proteinExistence type="predicted"/>
<name>A0A1C6WP96_PLACU</name>
<accession>A0A1C6WP96</accession>
<dbReference type="NCBIfam" id="TIGR01590">
    <property type="entry name" value="yir-bir-cir_Pla"/>
    <property type="match status" value="1"/>
</dbReference>
<feature type="transmembrane region" description="Helical" evidence="1">
    <location>
        <begin position="258"/>
        <end position="279"/>
    </location>
</feature>
<gene>
    <name evidence="2" type="ORF">PCHAJ_000525800</name>
</gene>
<keyword evidence="1" id="KW-0472">Membrane</keyword>